<comment type="subcellular location">
    <subcellularLocation>
        <location evidence="1">Membrane</location>
        <topology evidence="1">Multi-pass membrane protein</topology>
    </subcellularLocation>
</comment>
<accession>A0A1B0DCW9</accession>
<keyword evidence="15" id="KW-0479">Metal-binding</keyword>
<dbReference type="PRINTS" id="PR00176">
    <property type="entry name" value="NANEUSMPORT"/>
</dbReference>
<feature type="binding site" evidence="15">
    <location>
        <position position="59"/>
    </location>
    <ligand>
        <name>Na(+)</name>
        <dbReference type="ChEBI" id="CHEBI:29101"/>
        <label>1</label>
    </ligand>
</feature>
<feature type="binding site" evidence="15">
    <location>
        <position position="263"/>
    </location>
    <ligand>
        <name>Na(+)</name>
        <dbReference type="ChEBI" id="CHEBI:29101"/>
        <label>1</label>
    </ligand>
</feature>
<evidence type="ECO:0000256" key="3">
    <source>
        <dbReference type="ARBA" id="ARBA00022448"/>
    </source>
</evidence>
<feature type="transmembrane region" description="Helical" evidence="17">
    <location>
        <begin position="210"/>
        <end position="232"/>
    </location>
</feature>
<keyword evidence="8 15" id="KW-0915">Sodium</keyword>
<evidence type="ECO:0000256" key="13">
    <source>
        <dbReference type="ARBA" id="ARBA00037785"/>
    </source>
</evidence>
<comment type="function">
    <text evidence="13">Unusual broad substrate spectrum amino acid:sodium cotransporter that promotes absorption of the D isomers of essential amino acids. Neutral amino acids are the preferred substrates, especially methionine and phenylalanine.</text>
</comment>
<name>A0A1B0DCW9_PHLPP</name>
<dbReference type="EnsemblMetazoa" id="PPAI005740-RA">
    <property type="protein sequence ID" value="PPAI005740-PA"/>
    <property type="gene ID" value="PPAI005740"/>
</dbReference>
<keyword evidence="4 17" id="KW-0812">Transmembrane</keyword>
<evidence type="ECO:0000256" key="5">
    <source>
        <dbReference type="ARBA" id="ARBA00022847"/>
    </source>
</evidence>
<proteinExistence type="inferred from homology"/>
<keyword evidence="5" id="KW-0769">Symport</keyword>
<keyword evidence="10 17" id="KW-0472">Membrane</keyword>
<feature type="transmembrane region" description="Helical" evidence="17">
    <location>
        <begin position="44"/>
        <end position="61"/>
    </location>
</feature>
<evidence type="ECO:0000256" key="10">
    <source>
        <dbReference type="ARBA" id="ARBA00023136"/>
    </source>
</evidence>
<keyword evidence="9" id="KW-0406">Ion transport</keyword>
<organism evidence="18 19">
    <name type="scientific">Phlebotomus papatasi</name>
    <name type="common">Sandfly</name>
    <dbReference type="NCBI Taxonomy" id="29031"/>
    <lineage>
        <taxon>Eukaryota</taxon>
        <taxon>Metazoa</taxon>
        <taxon>Ecdysozoa</taxon>
        <taxon>Arthropoda</taxon>
        <taxon>Hexapoda</taxon>
        <taxon>Insecta</taxon>
        <taxon>Pterygota</taxon>
        <taxon>Neoptera</taxon>
        <taxon>Endopterygota</taxon>
        <taxon>Diptera</taxon>
        <taxon>Nematocera</taxon>
        <taxon>Psychodoidea</taxon>
        <taxon>Psychodidae</taxon>
        <taxon>Phlebotomus</taxon>
        <taxon>Phlebotomus</taxon>
    </lineage>
</organism>
<dbReference type="Proteomes" id="UP000092462">
    <property type="component" value="Unassembled WGS sequence"/>
</dbReference>
<feature type="transmembrane region" description="Helical" evidence="17">
    <location>
        <begin position="417"/>
        <end position="440"/>
    </location>
</feature>
<dbReference type="GO" id="GO:0015179">
    <property type="term" value="F:L-amino acid transmembrane transporter activity"/>
    <property type="evidence" value="ECO:0007669"/>
    <property type="project" value="TreeGrafter"/>
</dbReference>
<evidence type="ECO:0000256" key="16">
    <source>
        <dbReference type="SAM" id="MobiDB-lite"/>
    </source>
</evidence>
<dbReference type="GO" id="GO:0005283">
    <property type="term" value="F:amino acid:sodium symporter activity"/>
    <property type="evidence" value="ECO:0007669"/>
    <property type="project" value="TreeGrafter"/>
</dbReference>
<keyword evidence="11" id="KW-0325">Glycoprotein</keyword>
<dbReference type="SUPFAM" id="SSF161070">
    <property type="entry name" value="SNF-like"/>
    <property type="match status" value="1"/>
</dbReference>
<keyword evidence="19" id="KW-1185">Reference proteome</keyword>
<evidence type="ECO:0000256" key="8">
    <source>
        <dbReference type="ARBA" id="ARBA00023053"/>
    </source>
</evidence>
<feature type="binding site" evidence="15">
    <location>
        <position position="366"/>
    </location>
    <ligand>
        <name>Na(+)</name>
        <dbReference type="ChEBI" id="CHEBI:29101"/>
        <label>1</label>
    </ligand>
</feature>
<dbReference type="CDD" id="cd10324">
    <property type="entry name" value="SLC6sbd"/>
    <property type="match status" value="1"/>
</dbReference>
<keyword evidence="7 17" id="KW-1133">Transmembrane helix</keyword>
<dbReference type="GO" id="GO:0089718">
    <property type="term" value="P:amino acid import across plasma membrane"/>
    <property type="evidence" value="ECO:0007669"/>
    <property type="project" value="TreeGrafter"/>
</dbReference>
<feature type="transmembrane region" description="Helical" evidence="17">
    <location>
        <begin position="390"/>
        <end position="411"/>
    </location>
</feature>
<evidence type="ECO:0000256" key="6">
    <source>
        <dbReference type="ARBA" id="ARBA00022970"/>
    </source>
</evidence>
<evidence type="ECO:0000256" key="1">
    <source>
        <dbReference type="ARBA" id="ARBA00004141"/>
    </source>
</evidence>
<feature type="region of interest" description="Disordered" evidence="16">
    <location>
        <begin position="1"/>
        <end position="36"/>
    </location>
</feature>
<feature type="binding site" evidence="15">
    <location>
        <position position="55"/>
    </location>
    <ligand>
        <name>Na(+)</name>
        <dbReference type="ChEBI" id="CHEBI:29101"/>
        <label>1</label>
    </ligand>
</feature>
<evidence type="ECO:0000313" key="18">
    <source>
        <dbReference type="EnsemblMetazoa" id="PPAI005740-PA"/>
    </source>
</evidence>
<feature type="transmembrane region" description="Helical" evidence="17">
    <location>
        <begin position="73"/>
        <end position="93"/>
    </location>
</feature>
<dbReference type="EMBL" id="AJVK01014255">
    <property type="status" value="NOT_ANNOTATED_CDS"/>
    <property type="molecule type" value="Genomic_DNA"/>
</dbReference>
<dbReference type="InterPro" id="IPR037272">
    <property type="entry name" value="SNS_sf"/>
</dbReference>
<dbReference type="VEuPathDB" id="VectorBase:PPAPM1_010833"/>
<dbReference type="VEuPathDB" id="VectorBase:PPAI005740"/>
<feature type="transmembrane region" description="Helical" evidence="17">
    <location>
        <begin position="123"/>
        <end position="145"/>
    </location>
</feature>
<dbReference type="AlphaFoldDB" id="A0A1B0DCW9"/>
<dbReference type="PROSITE" id="PS50267">
    <property type="entry name" value="NA_NEUROTRAN_SYMP_3"/>
    <property type="match status" value="1"/>
</dbReference>
<feature type="transmembrane region" description="Helical" evidence="17">
    <location>
        <begin position="288"/>
        <end position="310"/>
    </location>
</feature>
<feature type="binding site" evidence="15">
    <location>
        <position position="362"/>
    </location>
    <ligand>
        <name>Na(+)</name>
        <dbReference type="ChEBI" id="CHEBI:29101"/>
        <label>1</label>
    </ligand>
</feature>
<dbReference type="PANTHER" id="PTHR11616:SF321">
    <property type="entry name" value="SODIUM-DEPENDENT NUTRIENT AMINO ACID TRANSPORTER 1-RELATED"/>
    <property type="match status" value="1"/>
</dbReference>
<protein>
    <recommendedName>
        <fullName evidence="14">Sodium-dependent nutrient amino acid transporter 1</fullName>
    </recommendedName>
</protein>
<feature type="transmembrane region" description="Helical" evidence="17">
    <location>
        <begin position="492"/>
        <end position="520"/>
    </location>
</feature>
<comment type="similarity">
    <text evidence="2">Belongs to the sodium:neurotransmitter symporter (SNF) (TC 2.A.22) family.</text>
</comment>
<sequence>MPSHTNCALSLDEDSGGHTPASQEQPSRSESAPQTQRDRWSRDIEFLLSCIALSVGLGNVWRFPVTALENGGGAFVIPYLIVLIFVGRPVYYLEMLLGQFSSRGAVRVFDFAPAFRGVGYGQVLSTAFVTIYYASVMGITLRYFFASLTTGDLPWNKCKPEWNDSSVICVDSNGIGNPDAILMGCLALSWTVVCFTLIRGVKSSGKVSYFLAIFPYIVLGILLIRALTLPGAKDGILFFITPQWDQLLEPKVWYAAVTQVFFSLTICFGNIIMYASYNRFDQNIYRDVNIITTIDTGTSLLAGFVIFGILGNLAHEIGTDDIRSVVRGGAGLAFISYPDALSKFTFAPQFFSALFFLMLFALGIGSNVGMTSCVMTVLRDQFPSLQHWKVVFGIGFVGLSLGSIFVTPYILNLVDFFGASFIAFFLAIAELVAIAWIYGVKRLCKDVEFMLRIPIGIYWRICWGFITPIMMAIILIYTLVKLEPLTYRDEYYPLAAYVAGWILFATGVMQFPFWAIYAITQQKSQNLKEKILSAFHSQINWGPLDENLLREYKEFTTKYKKECEPHLKQMNFFEKMRDRIFS</sequence>
<evidence type="ECO:0000256" key="15">
    <source>
        <dbReference type="PIRSR" id="PIRSR600175-1"/>
    </source>
</evidence>
<feature type="transmembrane region" description="Helical" evidence="17">
    <location>
        <begin position="461"/>
        <end position="480"/>
    </location>
</feature>
<feature type="transmembrane region" description="Helical" evidence="17">
    <location>
        <begin position="180"/>
        <end position="198"/>
    </location>
</feature>
<evidence type="ECO:0000256" key="4">
    <source>
        <dbReference type="ARBA" id="ARBA00022692"/>
    </source>
</evidence>
<keyword evidence="3" id="KW-0813">Transport</keyword>
<evidence type="ECO:0000313" key="19">
    <source>
        <dbReference type="Proteomes" id="UP000092462"/>
    </source>
</evidence>
<dbReference type="InterPro" id="IPR000175">
    <property type="entry name" value="Na/ntran_symport"/>
</dbReference>
<evidence type="ECO:0000256" key="9">
    <source>
        <dbReference type="ARBA" id="ARBA00023065"/>
    </source>
</evidence>
<keyword evidence="6" id="KW-0029">Amino-acid transport</keyword>
<dbReference type="GO" id="GO:0005886">
    <property type="term" value="C:plasma membrane"/>
    <property type="evidence" value="ECO:0007669"/>
    <property type="project" value="TreeGrafter"/>
</dbReference>
<dbReference type="PANTHER" id="PTHR11616">
    <property type="entry name" value="SODIUM/CHLORIDE DEPENDENT TRANSPORTER"/>
    <property type="match status" value="1"/>
</dbReference>
<evidence type="ECO:0000256" key="11">
    <source>
        <dbReference type="ARBA" id="ARBA00023180"/>
    </source>
</evidence>
<feature type="transmembrane region" description="Helical" evidence="17">
    <location>
        <begin position="252"/>
        <end position="276"/>
    </location>
</feature>
<evidence type="ECO:0000256" key="17">
    <source>
        <dbReference type="SAM" id="Phobius"/>
    </source>
</evidence>
<evidence type="ECO:0000256" key="7">
    <source>
        <dbReference type="ARBA" id="ARBA00022989"/>
    </source>
</evidence>
<feature type="transmembrane region" description="Helical" evidence="17">
    <location>
        <begin position="350"/>
        <end position="378"/>
    </location>
</feature>
<feature type="compositionally biased region" description="Polar residues" evidence="16">
    <location>
        <begin position="20"/>
        <end position="35"/>
    </location>
</feature>
<keyword evidence="12" id="KW-0739">Sodium transport</keyword>
<dbReference type="GO" id="GO:0046872">
    <property type="term" value="F:metal ion binding"/>
    <property type="evidence" value="ECO:0007669"/>
    <property type="project" value="UniProtKB-KW"/>
</dbReference>
<evidence type="ECO:0000256" key="2">
    <source>
        <dbReference type="ARBA" id="ARBA00006459"/>
    </source>
</evidence>
<dbReference type="Pfam" id="PF00209">
    <property type="entry name" value="SNF"/>
    <property type="match status" value="2"/>
</dbReference>
<evidence type="ECO:0000256" key="12">
    <source>
        <dbReference type="ARBA" id="ARBA00023201"/>
    </source>
</evidence>
<evidence type="ECO:0000256" key="14">
    <source>
        <dbReference type="ARBA" id="ARBA00040215"/>
    </source>
</evidence>
<reference evidence="18" key="1">
    <citation type="submission" date="2022-08" db="UniProtKB">
        <authorList>
            <consortium name="EnsemblMetazoa"/>
        </authorList>
    </citation>
    <scope>IDENTIFICATION</scope>
    <source>
        <strain evidence="18">Israel</strain>
    </source>
</reference>